<dbReference type="AlphaFoldDB" id="A0A699HGN3"/>
<protein>
    <submittedName>
        <fullName evidence="1">Uncharacterized protein</fullName>
    </submittedName>
</protein>
<accession>A0A699HGN3</accession>
<organism evidence="1">
    <name type="scientific">Tanacetum cinerariifolium</name>
    <name type="common">Dalmatian daisy</name>
    <name type="synonym">Chrysanthemum cinerariifolium</name>
    <dbReference type="NCBI Taxonomy" id="118510"/>
    <lineage>
        <taxon>Eukaryota</taxon>
        <taxon>Viridiplantae</taxon>
        <taxon>Streptophyta</taxon>
        <taxon>Embryophyta</taxon>
        <taxon>Tracheophyta</taxon>
        <taxon>Spermatophyta</taxon>
        <taxon>Magnoliopsida</taxon>
        <taxon>eudicotyledons</taxon>
        <taxon>Gunneridae</taxon>
        <taxon>Pentapetalae</taxon>
        <taxon>asterids</taxon>
        <taxon>campanulids</taxon>
        <taxon>Asterales</taxon>
        <taxon>Asteraceae</taxon>
        <taxon>Asteroideae</taxon>
        <taxon>Anthemideae</taxon>
        <taxon>Anthemidinae</taxon>
        <taxon>Tanacetum</taxon>
    </lineage>
</organism>
<dbReference type="EMBL" id="BKCJ010164612">
    <property type="protein sequence ID" value="GEY26700.1"/>
    <property type="molecule type" value="Genomic_DNA"/>
</dbReference>
<dbReference type="SUPFAM" id="SSF48452">
    <property type="entry name" value="TPR-like"/>
    <property type="match status" value="1"/>
</dbReference>
<evidence type="ECO:0000313" key="1">
    <source>
        <dbReference type="EMBL" id="GEY26700.1"/>
    </source>
</evidence>
<dbReference type="PANTHER" id="PTHR45181:SF4">
    <property type="entry name" value="HEAT SHOCK PROTEIN DNAJ WITH TETRATRICOPEPTIDE REPEAT-CONTAINING PROTEIN"/>
    <property type="match status" value="1"/>
</dbReference>
<name>A0A699HGN3_TANCI</name>
<sequence length="146" mass="16255">MVLKPLHEQIYKHETITTSSRKITCEKLRLRGNQAYSNGDLAKLEEFYMKGLNSVSQNEKSRGCLKALMLCYSNRATTRISLGRIKDALLDCLMASIIDLGLQVAVVAVNFTLAFLDSLYAWTRDIASITGNGEFSCGRMGRRGVV</sequence>
<comment type="caution">
    <text evidence="1">The sequence shown here is derived from an EMBL/GenBank/DDBJ whole genome shotgun (WGS) entry which is preliminary data.</text>
</comment>
<proteinExistence type="predicted"/>
<gene>
    <name evidence="1" type="ORF">Tci_398674</name>
</gene>
<dbReference type="Gene3D" id="1.25.40.10">
    <property type="entry name" value="Tetratricopeptide repeat domain"/>
    <property type="match status" value="1"/>
</dbReference>
<reference evidence="1" key="1">
    <citation type="journal article" date="2019" name="Sci. Rep.">
        <title>Draft genome of Tanacetum cinerariifolium, the natural source of mosquito coil.</title>
        <authorList>
            <person name="Yamashiro T."/>
            <person name="Shiraishi A."/>
            <person name="Satake H."/>
            <person name="Nakayama K."/>
        </authorList>
    </citation>
    <scope>NUCLEOTIDE SEQUENCE</scope>
</reference>
<dbReference type="InterPro" id="IPR011990">
    <property type="entry name" value="TPR-like_helical_dom_sf"/>
</dbReference>
<dbReference type="PANTHER" id="PTHR45181">
    <property type="entry name" value="HEAT SHOCK PROTEIN DNAJ WITH TETRATRICOPEPTIDE REPEAT-CONTAINING PROTEIN"/>
    <property type="match status" value="1"/>
</dbReference>